<dbReference type="EC" id="2.7.7.41" evidence="6"/>
<comment type="pathway">
    <text evidence="4">Lipid metabolism.</text>
</comment>
<keyword evidence="12 25" id="KW-0548">Nucleotidyltransferase</keyword>
<comment type="catalytic activity">
    <reaction evidence="1">
        <text>a 1,2-diacyl-sn-glycero-3-phosphate + CTP + H(+) = a CDP-1,2-diacyl-sn-glycerol + diphosphate</text>
        <dbReference type="Rhea" id="RHEA:16229"/>
        <dbReference type="ChEBI" id="CHEBI:15378"/>
        <dbReference type="ChEBI" id="CHEBI:33019"/>
        <dbReference type="ChEBI" id="CHEBI:37563"/>
        <dbReference type="ChEBI" id="CHEBI:58332"/>
        <dbReference type="ChEBI" id="CHEBI:58608"/>
        <dbReference type="EC" id="2.7.7.41"/>
    </reaction>
</comment>
<evidence type="ECO:0000256" key="17">
    <source>
        <dbReference type="ARBA" id="ARBA00023264"/>
    </source>
</evidence>
<evidence type="ECO:0000256" key="20">
    <source>
        <dbReference type="ARBA" id="ARBA00032253"/>
    </source>
</evidence>
<evidence type="ECO:0000256" key="5">
    <source>
        <dbReference type="ARBA" id="ARBA00010185"/>
    </source>
</evidence>
<evidence type="ECO:0000256" key="21">
    <source>
        <dbReference type="ARBA" id="ARBA00032396"/>
    </source>
</evidence>
<evidence type="ECO:0000256" key="22">
    <source>
        <dbReference type="ARBA" id="ARBA00032743"/>
    </source>
</evidence>
<keyword evidence="14" id="KW-0443">Lipid metabolism</keyword>
<dbReference type="Proteomes" id="UP000054078">
    <property type="component" value="Unassembled WGS sequence"/>
</dbReference>
<evidence type="ECO:0000256" key="11">
    <source>
        <dbReference type="ARBA" id="ARBA00022692"/>
    </source>
</evidence>
<keyword evidence="26" id="KW-1185">Reference proteome</keyword>
<evidence type="ECO:0000256" key="13">
    <source>
        <dbReference type="ARBA" id="ARBA00022989"/>
    </source>
</evidence>
<dbReference type="Pfam" id="PF01148">
    <property type="entry name" value="CTP_transf_1"/>
    <property type="match status" value="1"/>
</dbReference>
<comment type="similarity">
    <text evidence="5">Belongs to the CDS family.</text>
</comment>
<protein>
    <recommendedName>
        <fullName evidence="7">Phosphatidate cytidylyltransferase</fullName>
        <ecNumber evidence="6">2.7.7.41</ecNumber>
    </recommendedName>
    <alternativeName>
        <fullName evidence="20">CDP-DAG synthase</fullName>
    </alternativeName>
    <alternativeName>
        <fullName evidence="22">CDP-DG synthase</fullName>
    </alternativeName>
    <alternativeName>
        <fullName evidence="18">CDP-diacylglycerol synthase</fullName>
    </alternativeName>
    <alternativeName>
        <fullName evidence="21">CDP-diglyceride pyrophosphorylase</fullName>
    </alternativeName>
    <alternativeName>
        <fullName evidence="23">CDP-diglyceride synthase</fullName>
    </alternativeName>
    <alternativeName>
        <fullName evidence="19">CTP:phosphatidate cytidylyltransferase</fullName>
    </alternativeName>
</protein>
<evidence type="ECO:0000256" key="9">
    <source>
        <dbReference type="ARBA" id="ARBA00022516"/>
    </source>
</evidence>
<keyword evidence="11 24" id="KW-0812">Transmembrane</keyword>
<evidence type="ECO:0000256" key="15">
    <source>
        <dbReference type="ARBA" id="ARBA00023136"/>
    </source>
</evidence>
<keyword evidence="13 24" id="KW-1133">Transmembrane helix</keyword>
<feature type="transmembrane region" description="Helical" evidence="24">
    <location>
        <begin position="61"/>
        <end position="82"/>
    </location>
</feature>
<gene>
    <name evidence="25" type="ORF">AUL39_05245</name>
</gene>
<sequence length="317" mass="33855">MSEKGPDSGRDKRESVGIDRHIDKLENRRNAKEAQRTAGALAGQRARGWTERLLTRTTSGAIYAIVVLVCLYLGPFATTLMISAMGWLCCSEFFRIARMGGRMPNEGVGLAAAVLFPLAAYGYGLRGLVIILFLLLAACAAWYVFTPRANVGDVAITVFGPLYTSLTFSSLVLVRIIDKGFMGATLTFGVMLSIWANDAMAYAIGSRFGVHKLAPRISPHKSWEGFYGGIVASVIIWAILAAFGVAGLEMPLAILGGLLVGIAGVVGDLFESRLKRGVGVKDSGNLMPGHGGLLDRSDSMLFGSMAAYFVLFFGGIL</sequence>
<feature type="transmembrane region" description="Helical" evidence="24">
    <location>
        <begin position="225"/>
        <end position="246"/>
    </location>
</feature>
<keyword evidence="15 24" id="KW-0472">Membrane</keyword>
<feature type="transmembrane region" description="Helical" evidence="24">
    <location>
        <begin position="299"/>
        <end position="316"/>
    </location>
</feature>
<evidence type="ECO:0000256" key="12">
    <source>
        <dbReference type="ARBA" id="ARBA00022695"/>
    </source>
</evidence>
<keyword evidence="9" id="KW-0444">Lipid biosynthesis</keyword>
<evidence type="ECO:0000256" key="10">
    <source>
        <dbReference type="ARBA" id="ARBA00022679"/>
    </source>
</evidence>
<keyword evidence="10 25" id="KW-0808">Transferase</keyword>
<evidence type="ECO:0000256" key="4">
    <source>
        <dbReference type="ARBA" id="ARBA00005189"/>
    </source>
</evidence>
<name>A0A117J4S8_TRASO</name>
<evidence type="ECO:0000256" key="19">
    <source>
        <dbReference type="ARBA" id="ARBA00031825"/>
    </source>
</evidence>
<evidence type="ECO:0000256" key="16">
    <source>
        <dbReference type="ARBA" id="ARBA00023209"/>
    </source>
</evidence>
<evidence type="ECO:0000313" key="26">
    <source>
        <dbReference type="Proteomes" id="UP000054078"/>
    </source>
</evidence>
<reference evidence="25 26" key="1">
    <citation type="submission" date="2015-12" db="EMBL/GenBank/DDBJ databases">
        <title>Draft Genome Sequence of Olsenella scatoligenes SK9K4T; a Producer of 3-Methylindole- (skatole) and 4-Methylphenol- (p-cresol) Isolated from Pig Feces.</title>
        <authorList>
            <person name="Li X."/>
            <person name="Borg B."/>
            <person name="Canibe N."/>
        </authorList>
    </citation>
    <scope>NUCLEOTIDE SEQUENCE [LARGE SCALE GENOMIC DNA]</scope>
    <source>
        <strain evidence="25 26">SK9K4</strain>
    </source>
</reference>
<evidence type="ECO:0000256" key="3">
    <source>
        <dbReference type="ARBA" id="ARBA00005119"/>
    </source>
</evidence>
<comment type="subcellular location">
    <subcellularLocation>
        <location evidence="2">Cell membrane</location>
        <topology evidence="2">Multi-pass membrane protein</topology>
    </subcellularLocation>
</comment>
<evidence type="ECO:0000256" key="14">
    <source>
        <dbReference type="ARBA" id="ARBA00023098"/>
    </source>
</evidence>
<dbReference type="STRING" id="1299998.AUL39_05245"/>
<dbReference type="AlphaFoldDB" id="A0A117J4S8"/>
<evidence type="ECO:0000256" key="18">
    <source>
        <dbReference type="ARBA" id="ARBA00029893"/>
    </source>
</evidence>
<dbReference type="GO" id="GO:0004605">
    <property type="term" value="F:phosphatidate cytidylyltransferase activity"/>
    <property type="evidence" value="ECO:0007669"/>
    <property type="project" value="UniProtKB-EC"/>
</dbReference>
<evidence type="ECO:0000256" key="23">
    <source>
        <dbReference type="ARBA" id="ARBA00033406"/>
    </source>
</evidence>
<evidence type="ECO:0000256" key="1">
    <source>
        <dbReference type="ARBA" id="ARBA00001698"/>
    </source>
</evidence>
<evidence type="ECO:0000256" key="24">
    <source>
        <dbReference type="SAM" id="Phobius"/>
    </source>
</evidence>
<feature type="transmembrane region" description="Helical" evidence="24">
    <location>
        <begin position="183"/>
        <end position="204"/>
    </location>
</feature>
<dbReference type="GO" id="GO:0016024">
    <property type="term" value="P:CDP-diacylglycerol biosynthetic process"/>
    <property type="evidence" value="ECO:0007669"/>
    <property type="project" value="TreeGrafter"/>
</dbReference>
<evidence type="ECO:0000256" key="7">
    <source>
        <dbReference type="ARBA" id="ARBA00019373"/>
    </source>
</evidence>
<evidence type="ECO:0000256" key="8">
    <source>
        <dbReference type="ARBA" id="ARBA00022475"/>
    </source>
</evidence>
<feature type="transmembrane region" description="Helical" evidence="24">
    <location>
        <begin position="127"/>
        <end position="145"/>
    </location>
</feature>
<comment type="caution">
    <text evidence="25">The sequence shown here is derived from an EMBL/GenBank/DDBJ whole genome shotgun (WGS) entry which is preliminary data.</text>
</comment>
<dbReference type="GO" id="GO:0005886">
    <property type="term" value="C:plasma membrane"/>
    <property type="evidence" value="ECO:0007669"/>
    <property type="project" value="UniProtKB-SubCell"/>
</dbReference>
<organism evidence="25 26">
    <name type="scientific">Tractidigestivibacter scatoligenes</name>
    <name type="common">Olsenella scatoligenes</name>
    <dbReference type="NCBI Taxonomy" id="1299998"/>
    <lineage>
        <taxon>Bacteria</taxon>
        <taxon>Bacillati</taxon>
        <taxon>Actinomycetota</taxon>
        <taxon>Coriobacteriia</taxon>
        <taxon>Coriobacteriales</taxon>
        <taxon>Atopobiaceae</taxon>
        <taxon>Tractidigestivibacter</taxon>
    </lineage>
</organism>
<evidence type="ECO:0000256" key="6">
    <source>
        <dbReference type="ARBA" id="ARBA00012487"/>
    </source>
</evidence>
<feature type="transmembrane region" description="Helical" evidence="24">
    <location>
        <begin position="103"/>
        <end position="121"/>
    </location>
</feature>
<keyword evidence="16" id="KW-0594">Phospholipid biosynthesis</keyword>
<keyword evidence="8" id="KW-1003">Cell membrane</keyword>
<comment type="pathway">
    <text evidence="3">Phospholipid metabolism; CDP-diacylglycerol biosynthesis; CDP-diacylglycerol from sn-glycerol 3-phosphate: step 3/3.</text>
</comment>
<evidence type="ECO:0000256" key="2">
    <source>
        <dbReference type="ARBA" id="ARBA00004651"/>
    </source>
</evidence>
<dbReference type="EMBL" id="LOJF01000009">
    <property type="protein sequence ID" value="KUH58408.1"/>
    <property type="molecule type" value="Genomic_DNA"/>
</dbReference>
<dbReference type="OrthoDB" id="9799199at2"/>
<feature type="transmembrane region" description="Helical" evidence="24">
    <location>
        <begin position="154"/>
        <end position="177"/>
    </location>
</feature>
<dbReference type="PANTHER" id="PTHR46382">
    <property type="entry name" value="PHOSPHATIDATE CYTIDYLYLTRANSFERASE"/>
    <property type="match status" value="1"/>
</dbReference>
<dbReference type="PANTHER" id="PTHR46382:SF1">
    <property type="entry name" value="PHOSPHATIDATE CYTIDYLYLTRANSFERASE"/>
    <property type="match status" value="1"/>
</dbReference>
<proteinExistence type="inferred from homology"/>
<feature type="transmembrane region" description="Helical" evidence="24">
    <location>
        <begin position="252"/>
        <end position="270"/>
    </location>
</feature>
<keyword evidence="17" id="KW-1208">Phospholipid metabolism</keyword>
<dbReference type="RefSeq" id="WP_059054425.1">
    <property type="nucleotide sequence ID" value="NZ_LOJF01000009.1"/>
</dbReference>
<evidence type="ECO:0000313" key="25">
    <source>
        <dbReference type="EMBL" id="KUH58408.1"/>
    </source>
</evidence>
<accession>A0A117J4S8</accession>